<keyword evidence="5" id="KW-0677">Repeat</keyword>
<gene>
    <name evidence="15" type="ORF">Fcan01_00687</name>
</gene>
<dbReference type="PANTHER" id="PTHR23226">
    <property type="entry name" value="ZINC FINGER AND SCAN DOMAIN-CONTAINING"/>
    <property type="match status" value="1"/>
</dbReference>
<keyword evidence="9" id="KW-0238">DNA-binding</keyword>
<keyword evidence="8" id="KW-0805">Transcription regulation</keyword>
<dbReference type="OrthoDB" id="6077919at2759"/>
<name>A0A226EXI3_FOLCA</name>
<dbReference type="Pfam" id="PF00096">
    <property type="entry name" value="zf-C2H2"/>
    <property type="match status" value="5"/>
</dbReference>
<feature type="domain" description="C2H2-type" evidence="14">
    <location>
        <begin position="536"/>
        <end position="563"/>
    </location>
</feature>
<evidence type="ECO:0000259" key="14">
    <source>
        <dbReference type="PROSITE" id="PS50157"/>
    </source>
</evidence>
<evidence type="ECO:0000256" key="13">
    <source>
        <dbReference type="SAM" id="MobiDB-lite"/>
    </source>
</evidence>
<dbReference type="InterPro" id="IPR013087">
    <property type="entry name" value="Znf_C2H2_type"/>
</dbReference>
<feature type="domain" description="C2H2-type" evidence="14">
    <location>
        <begin position="681"/>
        <end position="709"/>
    </location>
</feature>
<evidence type="ECO:0000256" key="10">
    <source>
        <dbReference type="ARBA" id="ARBA00023163"/>
    </source>
</evidence>
<evidence type="ECO:0000313" key="16">
    <source>
        <dbReference type="Proteomes" id="UP000198287"/>
    </source>
</evidence>
<evidence type="ECO:0000256" key="7">
    <source>
        <dbReference type="ARBA" id="ARBA00022833"/>
    </source>
</evidence>
<comment type="function">
    <text evidence="1">May be involved in transcriptional regulation.</text>
</comment>
<dbReference type="GO" id="GO:0000981">
    <property type="term" value="F:DNA-binding transcription factor activity, RNA polymerase II-specific"/>
    <property type="evidence" value="ECO:0007669"/>
    <property type="project" value="TreeGrafter"/>
</dbReference>
<evidence type="ECO:0000256" key="4">
    <source>
        <dbReference type="ARBA" id="ARBA00022723"/>
    </source>
</evidence>
<dbReference type="PROSITE" id="PS00028">
    <property type="entry name" value="ZINC_FINGER_C2H2_1"/>
    <property type="match status" value="13"/>
</dbReference>
<keyword evidence="7" id="KW-0862">Zinc</keyword>
<dbReference type="PROSITE" id="PS50157">
    <property type="entry name" value="ZINC_FINGER_C2H2_2"/>
    <property type="match status" value="11"/>
</dbReference>
<evidence type="ECO:0000313" key="15">
    <source>
        <dbReference type="EMBL" id="OXA61541.1"/>
    </source>
</evidence>
<accession>A0A226EXI3</accession>
<feature type="domain" description="C2H2-type" evidence="14">
    <location>
        <begin position="452"/>
        <end position="479"/>
    </location>
</feature>
<keyword evidence="11" id="KW-0539">Nucleus</keyword>
<dbReference type="PANTHER" id="PTHR23226:SF419">
    <property type="entry name" value="FI21258P1-RELATED"/>
    <property type="match status" value="1"/>
</dbReference>
<dbReference type="Proteomes" id="UP000198287">
    <property type="component" value="Unassembled WGS sequence"/>
</dbReference>
<feature type="region of interest" description="Disordered" evidence="13">
    <location>
        <begin position="183"/>
        <end position="269"/>
    </location>
</feature>
<dbReference type="EMBL" id="LNIX01000001">
    <property type="protein sequence ID" value="OXA61541.1"/>
    <property type="molecule type" value="Genomic_DNA"/>
</dbReference>
<evidence type="ECO:0000256" key="1">
    <source>
        <dbReference type="ARBA" id="ARBA00003767"/>
    </source>
</evidence>
<feature type="domain" description="C2H2-type" evidence="14">
    <location>
        <begin position="592"/>
        <end position="619"/>
    </location>
</feature>
<feature type="domain" description="C2H2-type" evidence="14">
    <location>
        <begin position="710"/>
        <end position="733"/>
    </location>
</feature>
<feature type="region of interest" description="Disordered" evidence="13">
    <location>
        <begin position="285"/>
        <end position="331"/>
    </location>
</feature>
<comment type="caution">
    <text evidence="15">The sequence shown here is derived from an EMBL/GenBank/DDBJ whole genome shotgun (WGS) entry which is preliminary data.</text>
</comment>
<evidence type="ECO:0000256" key="12">
    <source>
        <dbReference type="PROSITE-ProRule" id="PRU00042"/>
    </source>
</evidence>
<dbReference type="Gene3D" id="3.30.160.60">
    <property type="entry name" value="Classic Zinc Finger"/>
    <property type="match status" value="10"/>
</dbReference>
<evidence type="ECO:0000256" key="6">
    <source>
        <dbReference type="ARBA" id="ARBA00022771"/>
    </source>
</evidence>
<protein>
    <submittedName>
        <fullName evidence="15">Zinc finger protein 26</fullName>
    </submittedName>
</protein>
<dbReference type="InterPro" id="IPR036236">
    <property type="entry name" value="Znf_C2H2_sf"/>
</dbReference>
<dbReference type="FunFam" id="3.30.160.60:FF:000508">
    <property type="entry name" value="Myeloid zinc finger 1"/>
    <property type="match status" value="1"/>
</dbReference>
<evidence type="ECO:0000256" key="11">
    <source>
        <dbReference type="ARBA" id="ARBA00023242"/>
    </source>
</evidence>
<dbReference type="SUPFAM" id="SSF57667">
    <property type="entry name" value="beta-beta-alpha zinc fingers"/>
    <property type="match status" value="7"/>
</dbReference>
<organism evidence="15 16">
    <name type="scientific">Folsomia candida</name>
    <name type="common">Springtail</name>
    <dbReference type="NCBI Taxonomy" id="158441"/>
    <lineage>
        <taxon>Eukaryota</taxon>
        <taxon>Metazoa</taxon>
        <taxon>Ecdysozoa</taxon>
        <taxon>Arthropoda</taxon>
        <taxon>Hexapoda</taxon>
        <taxon>Collembola</taxon>
        <taxon>Entomobryomorpha</taxon>
        <taxon>Isotomoidea</taxon>
        <taxon>Isotomidae</taxon>
        <taxon>Proisotominae</taxon>
        <taxon>Folsomia</taxon>
    </lineage>
</organism>
<dbReference type="GO" id="GO:0008270">
    <property type="term" value="F:zinc ion binding"/>
    <property type="evidence" value="ECO:0007669"/>
    <property type="project" value="UniProtKB-KW"/>
</dbReference>
<evidence type="ECO:0000256" key="8">
    <source>
        <dbReference type="ARBA" id="ARBA00023015"/>
    </source>
</evidence>
<dbReference type="Pfam" id="PF13894">
    <property type="entry name" value="zf-C2H2_4"/>
    <property type="match status" value="1"/>
</dbReference>
<feature type="domain" description="C2H2-type" evidence="14">
    <location>
        <begin position="564"/>
        <end position="592"/>
    </location>
</feature>
<keyword evidence="4" id="KW-0479">Metal-binding</keyword>
<dbReference type="GO" id="GO:0005634">
    <property type="term" value="C:nucleus"/>
    <property type="evidence" value="ECO:0007669"/>
    <property type="project" value="UniProtKB-SubCell"/>
</dbReference>
<feature type="domain" description="C2H2-type" evidence="14">
    <location>
        <begin position="336"/>
        <end position="359"/>
    </location>
</feature>
<dbReference type="FunFam" id="3.30.160.60:FF:000097">
    <property type="entry name" value="Zinc finger protein"/>
    <property type="match status" value="1"/>
</dbReference>
<sequence>MADNHLCLLCLQVFNNCDDDDDDDTVAKSYQRIRIETLFELLSPFHSNHKSVTNQYEFAEDKVCEFCQDCYPFVATVEEIRKQISLLEEELGRKVGQIRTTILHPSSFPQNSDDYEIMKIRDKILVLTEIENAEEYNVNFQFDEVQVKVEDEKDNADPVGHVDDQFFDEDCNSFFQSIANEAESDSLRGAENEDDDFCITPSPQKKPRGRPKSTGNKAPPRTKRKSEELVEFNPISNSKRNKLNPGGSLSRPAAVRASPRIRKPISSVQAVKSLSKSLTRIKHSITKSSPISNAGSDDDAKSELGGTEWTPKNDPDIESSSSEDQVEHKNDPIRSHACSSCVRTFTSESALNRHIGSYHPVSCIVATCSVKFRTIKARDVHLKQTHEGFVPYQCRICKKKCCSQSTLEVHMVIRHEKGEKKFPCVKCDKSFCLGENLTRHLRLHKVEAIRPFVCDVCDSRFKVEERLQRHLVTHAKSFKCDYCTKRFSTTMALKKHERSHTKEKPEKCPKCDSTFGDNITLQRHIVRDHSSASVPHICHICGKGFYLPNDLKMHLARHDGKLRVKCDTCGESFGEQSTLQSHRIKVHGDDPLVCDECGGTFTSRPGLQLHKKIHKGDKKHRCNICDATFIRKQELDTHMRSHTGERPFVCPHCEKAFKTRRNLSTHVKGIHTPGYVAPTPHKCFHCNKGFQTPFFLRCHIRQAHTGERPFPCDQCEKRFAIKSALNLHLKGAHGVLLEAKVRLARSKKDAFPEEDDA</sequence>
<feature type="compositionally biased region" description="Polar residues" evidence="13">
    <location>
        <begin position="286"/>
        <end position="295"/>
    </location>
</feature>
<feature type="domain" description="C2H2-type" evidence="14">
    <location>
        <begin position="648"/>
        <end position="672"/>
    </location>
</feature>
<feature type="domain" description="C2H2-type" evidence="14">
    <location>
        <begin position="478"/>
        <end position="505"/>
    </location>
</feature>
<dbReference type="GO" id="GO:0042802">
    <property type="term" value="F:identical protein binding"/>
    <property type="evidence" value="ECO:0007669"/>
    <property type="project" value="UniProtKB-ARBA"/>
</dbReference>
<evidence type="ECO:0000256" key="9">
    <source>
        <dbReference type="ARBA" id="ARBA00023125"/>
    </source>
</evidence>
<proteinExistence type="inferred from homology"/>
<evidence type="ECO:0000256" key="5">
    <source>
        <dbReference type="ARBA" id="ARBA00022737"/>
    </source>
</evidence>
<dbReference type="FunFam" id="3.30.160.60:FF:000100">
    <property type="entry name" value="Zinc finger 45-like"/>
    <property type="match status" value="1"/>
</dbReference>
<dbReference type="GO" id="GO:0000978">
    <property type="term" value="F:RNA polymerase II cis-regulatory region sequence-specific DNA binding"/>
    <property type="evidence" value="ECO:0007669"/>
    <property type="project" value="TreeGrafter"/>
</dbReference>
<dbReference type="SMART" id="SM00355">
    <property type="entry name" value="ZnF_C2H2"/>
    <property type="match status" value="14"/>
</dbReference>
<dbReference type="Pfam" id="PF13912">
    <property type="entry name" value="zf-C2H2_6"/>
    <property type="match status" value="1"/>
</dbReference>
<dbReference type="OMA" id="HMICHAD"/>
<keyword evidence="10" id="KW-0804">Transcription</keyword>
<keyword evidence="6 12" id="KW-0863">Zinc-finger</keyword>
<feature type="domain" description="C2H2-type" evidence="14">
    <location>
        <begin position="620"/>
        <end position="647"/>
    </location>
</feature>
<evidence type="ECO:0000256" key="3">
    <source>
        <dbReference type="ARBA" id="ARBA00006991"/>
    </source>
</evidence>
<comment type="similarity">
    <text evidence="3">Belongs to the krueppel C2H2-type zinc-finger protein family.</text>
</comment>
<comment type="subcellular location">
    <subcellularLocation>
        <location evidence="2">Nucleus</location>
    </subcellularLocation>
</comment>
<evidence type="ECO:0000256" key="2">
    <source>
        <dbReference type="ARBA" id="ARBA00004123"/>
    </source>
</evidence>
<dbReference type="FunFam" id="3.30.160.60:FF:000065">
    <property type="entry name" value="B-cell CLL/lymphoma 6, member B"/>
    <property type="match status" value="1"/>
</dbReference>
<dbReference type="AlphaFoldDB" id="A0A226EXI3"/>
<reference evidence="15 16" key="1">
    <citation type="submission" date="2015-12" db="EMBL/GenBank/DDBJ databases">
        <title>The genome of Folsomia candida.</title>
        <authorList>
            <person name="Faddeeva A."/>
            <person name="Derks M.F."/>
            <person name="Anvar Y."/>
            <person name="Smit S."/>
            <person name="Van Straalen N."/>
            <person name="Roelofs D."/>
        </authorList>
    </citation>
    <scope>NUCLEOTIDE SEQUENCE [LARGE SCALE GENOMIC DNA]</scope>
    <source>
        <strain evidence="15 16">VU population</strain>
        <tissue evidence="15">Whole body</tissue>
    </source>
</reference>
<feature type="domain" description="C2H2-type" evidence="14">
    <location>
        <begin position="422"/>
        <end position="449"/>
    </location>
</feature>
<keyword evidence="16" id="KW-1185">Reference proteome</keyword>